<gene>
    <name evidence="1" type="ORF">BN1708_019548</name>
</gene>
<keyword evidence="2" id="KW-1185">Reference proteome</keyword>
<dbReference type="Proteomes" id="UP000044602">
    <property type="component" value="Unassembled WGS sequence"/>
</dbReference>
<name>A0A0G4MK07_VERLO</name>
<reference evidence="1 2" key="1">
    <citation type="submission" date="2015-05" db="EMBL/GenBank/DDBJ databases">
        <authorList>
            <person name="Wang D.B."/>
            <person name="Wang M."/>
        </authorList>
    </citation>
    <scope>NUCLEOTIDE SEQUENCE [LARGE SCALE GENOMIC DNA]</scope>
    <source>
        <strain evidence="1">VL1</strain>
    </source>
</reference>
<proteinExistence type="predicted"/>
<protein>
    <submittedName>
        <fullName evidence="1">Uncharacterized protein</fullName>
    </submittedName>
</protein>
<organism evidence="1 2">
    <name type="scientific">Verticillium longisporum</name>
    <name type="common">Verticillium dahliae var. longisporum</name>
    <dbReference type="NCBI Taxonomy" id="100787"/>
    <lineage>
        <taxon>Eukaryota</taxon>
        <taxon>Fungi</taxon>
        <taxon>Dikarya</taxon>
        <taxon>Ascomycota</taxon>
        <taxon>Pezizomycotina</taxon>
        <taxon>Sordariomycetes</taxon>
        <taxon>Hypocreomycetidae</taxon>
        <taxon>Glomerellales</taxon>
        <taxon>Plectosphaerellaceae</taxon>
        <taxon>Verticillium</taxon>
    </lineage>
</organism>
<dbReference type="AlphaFoldDB" id="A0A0G4MK07"/>
<feature type="non-terminal residue" evidence="1">
    <location>
        <position position="1"/>
    </location>
</feature>
<evidence type="ECO:0000313" key="2">
    <source>
        <dbReference type="Proteomes" id="UP000044602"/>
    </source>
</evidence>
<accession>A0A0G4MK07</accession>
<sequence>ADSSASHPPARPCPTSTLR</sequence>
<dbReference type="EMBL" id="CVQH01023087">
    <property type="protein sequence ID" value="CRK34648.1"/>
    <property type="molecule type" value="Genomic_DNA"/>
</dbReference>
<evidence type="ECO:0000313" key="1">
    <source>
        <dbReference type="EMBL" id="CRK34648.1"/>
    </source>
</evidence>